<dbReference type="InterPro" id="IPR041685">
    <property type="entry name" value="AAA_GajA/Old/RecF-like"/>
</dbReference>
<dbReference type="SUPFAM" id="SSF52540">
    <property type="entry name" value="P-loop containing nucleoside triphosphate hydrolases"/>
    <property type="match status" value="1"/>
</dbReference>
<dbReference type="Proteomes" id="UP000185663">
    <property type="component" value="Chromosome I"/>
</dbReference>
<dbReference type="InterPro" id="IPR034139">
    <property type="entry name" value="TOPRIM_OLD"/>
</dbReference>
<protein>
    <submittedName>
        <fullName evidence="3">AAA domain-containing protein, putative AbiEii toxin, Type IV TA system</fullName>
    </submittedName>
</protein>
<dbReference type="Pfam" id="PF20469">
    <property type="entry name" value="OLD-like_TOPRIM"/>
    <property type="match status" value="1"/>
</dbReference>
<dbReference type="InterPro" id="IPR027417">
    <property type="entry name" value="P-loop_NTPase"/>
</dbReference>
<dbReference type="PANTHER" id="PTHR43581">
    <property type="entry name" value="ATP/GTP PHOSPHATASE"/>
    <property type="match status" value="1"/>
</dbReference>
<dbReference type="PANTHER" id="PTHR43581:SF4">
    <property type="entry name" value="ATP_GTP PHOSPHATASE"/>
    <property type="match status" value="1"/>
</dbReference>
<organism evidence="3 4">
    <name type="scientific">Paraoerskovia marina</name>
    <dbReference type="NCBI Taxonomy" id="545619"/>
    <lineage>
        <taxon>Bacteria</taxon>
        <taxon>Bacillati</taxon>
        <taxon>Actinomycetota</taxon>
        <taxon>Actinomycetes</taxon>
        <taxon>Micrococcales</taxon>
        <taxon>Cellulomonadaceae</taxon>
        <taxon>Paraoerskovia</taxon>
    </lineage>
</organism>
<gene>
    <name evidence="3" type="ORF">SAMN04489860_1870</name>
</gene>
<evidence type="ECO:0000259" key="1">
    <source>
        <dbReference type="Pfam" id="PF13175"/>
    </source>
</evidence>
<evidence type="ECO:0000259" key="2">
    <source>
        <dbReference type="Pfam" id="PF20469"/>
    </source>
</evidence>
<dbReference type="EMBL" id="LT629776">
    <property type="protein sequence ID" value="SDS58198.1"/>
    <property type="molecule type" value="Genomic_DNA"/>
</dbReference>
<feature type="domain" description="OLD protein-like TOPRIM" evidence="2">
    <location>
        <begin position="400"/>
        <end position="467"/>
    </location>
</feature>
<keyword evidence="4" id="KW-1185">Reference proteome</keyword>
<feature type="domain" description="Endonuclease GajA/Old nuclease/RecF-like AAA" evidence="1">
    <location>
        <begin position="103"/>
        <end position="355"/>
    </location>
</feature>
<proteinExistence type="predicted"/>
<dbReference type="AlphaFoldDB" id="A0A1H1TDF6"/>
<evidence type="ECO:0000313" key="4">
    <source>
        <dbReference type="Proteomes" id="UP000185663"/>
    </source>
</evidence>
<dbReference type="Pfam" id="PF13175">
    <property type="entry name" value="AAA_15"/>
    <property type="match status" value="1"/>
</dbReference>
<name>A0A1H1TDF6_9CELL</name>
<dbReference type="CDD" id="cd01026">
    <property type="entry name" value="TOPRIM_OLD"/>
    <property type="match status" value="1"/>
</dbReference>
<accession>A0A1H1TDF6</accession>
<reference evidence="4" key="1">
    <citation type="submission" date="2016-10" db="EMBL/GenBank/DDBJ databases">
        <authorList>
            <person name="Varghese N."/>
            <person name="Submissions S."/>
        </authorList>
    </citation>
    <scope>NUCLEOTIDE SEQUENCE [LARGE SCALE GENOMIC DNA]</scope>
    <source>
        <strain evidence="4">DSM 22126</strain>
    </source>
</reference>
<dbReference type="Gene3D" id="3.40.50.300">
    <property type="entry name" value="P-loop containing nucleotide triphosphate hydrolases"/>
    <property type="match status" value="1"/>
</dbReference>
<evidence type="ECO:0000313" key="3">
    <source>
        <dbReference type="EMBL" id="SDS58198.1"/>
    </source>
</evidence>
<sequence length="667" mass="73811">MSKPIVVTLYLAGITDQDLERTGETHREKVSGMLTDGKLTIVRSQNLGMKAEAKYLRQVPSDPQWSIDALNAATKDKKGSGLRAAAVKLRPALDGLLGRKPLKRDITEAWHTLNGKLPREELQGQLDPFPTGIATAIKPLFPSVIYIESVKDASIETKATGTSAFAKLLGMLFEEVQAQFSDIEEEFKAVHKKLSRHLDVDGQLQDERLHAVRQIENVIERYVTASFPGVKVHMDIPSPTLPMLLSSADLLINDGHISKVSSKGDGLKHSVLFALLRAYVDMRDNGLKIREDQARTEPTDHGSPEVIRAPKRSYLLLFEEPELYLHPRAQRQLIAALAEYAKDHQVLVTTHSPGFFQPGAKGFTRLFKTETGVTAKPVDLALNLKDAYQIVRHENNEAAFFANSVVLVEGDSDTFVYPHLAKLFSQDWDDIERNVMFVKIGGKGNISRYRTFFKHFDVPIHVITDLDALSNGFEHLTSVTEIRETRGKLINTVKEYLTGPSTPSRDKVKEIARSRSPRELWASAQNNLAIWKQDKTDIAAQAIEKDLMTLFDAGNGDSVLALLTNPPTDEIRALIEEVVGALADENTYVLRRGDLEHYCRTDSKNDKVATAMKFCEDTATLDGLKTAHGEAGDAVAAELKGIFASIFQETTIASDTTSYGGQAVVSV</sequence>
<dbReference type="InterPro" id="IPR051396">
    <property type="entry name" value="Bact_Antivir_Def_Nuclease"/>
</dbReference>